<name>A0A7J8D3I5_MOLMO</name>
<dbReference type="GO" id="GO:0005739">
    <property type="term" value="C:mitochondrion"/>
    <property type="evidence" value="ECO:0007669"/>
    <property type="project" value="TreeGrafter"/>
</dbReference>
<dbReference type="AlphaFoldDB" id="A0A7J8D3I5"/>
<dbReference type="EMBL" id="JACASF010000019">
    <property type="protein sequence ID" value="KAF6417663.1"/>
    <property type="molecule type" value="Genomic_DNA"/>
</dbReference>
<dbReference type="Pfam" id="PF21366">
    <property type="entry name" value="TRAFD1-XIAF1_ZnF"/>
    <property type="match status" value="1"/>
</dbReference>
<evidence type="ECO:0000313" key="6">
    <source>
        <dbReference type="EMBL" id="KAF6417663.1"/>
    </source>
</evidence>
<keyword evidence="7" id="KW-1185">Reference proteome</keyword>
<dbReference type="PANTHER" id="PTHR16295:SF17">
    <property type="entry name" value="XIAP-ASSOCIATED FACTOR 1"/>
    <property type="match status" value="1"/>
</dbReference>
<dbReference type="InterPro" id="IPR013083">
    <property type="entry name" value="Znf_RING/FYVE/PHD"/>
</dbReference>
<feature type="region of interest" description="Disordered" evidence="4">
    <location>
        <begin position="134"/>
        <end position="156"/>
    </location>
</feature>
<sequence>MEGASQVCRNCKRSMASTHVALHEAHCLLFLALCPECKEPVPQGKMDEHRENGHQEVGCAMCQQSLQKHLLEFHETTECRERPAECKFCRAVVRLSKLETHEHHCGSRTELCLDCGQQVVVRMLAQHRKACPTEQAQRRAETSPAPEHVSPSGSCAALSEPLWPSGKWFG</sequence>
<feature type="domain" description="TRAFD1/XAF1 zinc finger" evidence="5">
    <location>
        <begin position="96"/>
        <end position="131"/>
    </location>
</feature>
<keyword evidence="3" id="KW-0862">Zinc</keyword>
<dbReference type="InterPro" id="IPR049439">
    <property type="entry name" value="TRAFD1-XIAF1_Znf"/>
</dbReference>
<dbReference type="Gene3D" id="3.30.40.10">
    <property type="entry name" value="Zinc/RING finger domain, C3HC4 (zinc finger)"/>
    <property type="match status" value="2"/>
</dbReference>
<keyword evidence="2" id="KW-0863">Zinc-finger</keyword>
<keyword evidence="1" id="KW-0479">Metal-binding</keyword>
<evidence type="ECO:0000256" key="2">
    <source>
        <dbReference type="ARBA" id="ARBA00022771"/>
    </source>
</evidence>
<organism evidence="6 7">
    <name type="scientific">Molossus molossus</name>
    <name type="common">Pallas' mastiff bat</name>
    <name type="synonym">Vespertilio molossus</name>
    <dbReference type="NCBI Taxonomy" id="27622"/>
    <lineage>
        <taxon>Eukaryota</taxon>
        <taxon>Metazoa</taxon>
        <taxon>Chordata</taxon>
        <taxon>Craniata</taxon>
        <taxon>Vertebrata</taxon>
        <taxon>Euteleostomi</taxon>
        <taxon>Mammalia</taxon>
        <taxon>Eutheria</taxon>
        <taxon>Laurasiatheria</taxon>
        <taxon>Chiroptera</taxon>
        <taxon>Yangochiroptera</taxon>
        <taxon>Molossidae</taxon>
        <taxon>Molossus</taxon>
    </lineage>
</organism>
<evidence type="ECO:0000256" key="3">
    <source>
        <dbReference type="ARBA" id="ARBA00022833"/>
    </source>
</evidence>
<reference evidence="6 7" key="1">
    <citation type="journal article" date="2020" name="Nature">
        <title>Six reference-quality genomes reveal evolution of bat adaptations.</title>
        <authorList>
            <person name="Jebb D."/>
            <person name="Huang Z."/>
            <person name="Pippel M."/>
            <person name="Hughes G.M."/>
            <person name="Lavrichenko K."/>
            <person name="Devanna P."/>
            <person name="Winkler S."/>
            <person name="Jermiin L.S."/>
            <person name="Skirmuntt E.C."/>
            <person name="Katzourakis A."/>
            <person name="Burkitt-Gray L."/>
            <person name="Ray D.A."/>
            <person name="Sullivan K.A.M."/>
            <person name="Roscito J.G."/>
            <person name="Kirilenko B.M."/>
            <person name="Davalos L.M."/>
            <person name="Corthals A.P."/>
            <person name="Power M.L."/>
            <person name="Jones G."/>
            <person name="Ransome R.D."/>
            <person name="Dechmann D.K.N."/>
            <person name="Locatelli A.G."/>
            <person name="Puechmaille S.J."/>
            <person name="Fedrigo O."/>
            <person name="Jarvis E.D."/>
            <person name="Hiller M."/>
            <person name="Vernes S.C."/>
            <person name="Myers E.W."/>
            <person name="Teeling E.C."/>
        </authorList>
    </citation>
    <scope>NUCLEOTIDE SEQUENCE [LARGE SCALE GENOMIC DNA]</scope>
    <source>
        <strain evidence="6">MMolMol1</strain>
        <tissue evidence="6">Muscle</tissue>
    </source>
</reference>
<evidence type="ECO:0000256" key="1">
    <source>
        <dbReference type="ARBA" id="ARBA00022723"/>
    </source>
</evidence>
<accession>A0A7J8D3I5</accession>
<evidence type="ECO:0000313" key="7">
    <source>
        <dbReference type="Proteomes" id="UP000550707"/>
    </source>
</evidence>
<dbReference type="InterPro" id="IPR051986">
    <property type="entry name" value="Innate_Immune_Apopt_Reg"/>
</dbReference>
<evidence type="ECO:0000256" key="4">
    <source>
        <dbReference type="SAM" id="MobiDB-lite"/>
    </source>
</evidence>
<proteinExistence type="predicted"/>
<dbReference type="GO" id="GO:0008270">
    <property type="term" value="F:zinc ion binding"/>
    <property type="evidence" value="ECO:0007669"/>
    <property type="project" value="UniProtKB-KW"/>
</dbReference>
<protein>
    <submittedName>
        <fullName evidence="6">XIAP associated factor 1</fullName>
    </submittedName>
</protein>
<gene>
    <name evidence="6" type="ORF">HJG59_019626</name>
</gene>
<evidence type="ECO:0000259" key="5">
    <source>
        <dbReference type="Pfam" id="PF21366"/>
    </source>
</evidence>
<dbReference type="PANTHER" id="PTHR16295">
    <property type="entry name" value="TRAF-TYPE ZINC FINGER PROTEIN-RELATED"/>
    <property type="match status" value="1"/>
</dbReference>
<dbReference type="Proteomes" id="UP000550707">
    <property type="component" value="Unassembled WGS sequence"/>
</dbReference>
<comment type="caution">
    <text evidence="6">The sequence shown here is derived from an EMBL/GenBank/DDBJ whole genome shotgun (WGS) entry which is preliminary data.</text>
</comment>